<protein>
    <recommendedName>
        <fullName evidence="5">GyrI-like small molecule binding domain-containing protein</fullName>
    </recommendedName>
</protein>
<keyword evidence="2" id="KW-0472">Membrane</keyword>
<evidence type="ECO:0008006" key="5">
    <source>
        <dbReference type="Google" id="ProtNLM"/>
    </source>
</evidence>
<accession>A0A1Y2DMR7</accession>
<dbReference type="PANTHER" id="PTHR15949">
    <property type="entry name" value="TESTIS-EXPRESSED PROTEIN 264"/>
    <property type="match status" value="1"/>
</dbReference>
<keyword evidence="2" id="KW-0812">Transmembrane</keyword>
<keyword evidence="2" id="KW-1133">Transmembrane helix</keyword>
<evidence type="ECO:0000256" key="2">
    <source>
        <dbReference type="SAM" id="Phobius"/>
    </source>
</evidence>
<evidence type="ECO:0000313" key="3">
    <source>
        <dbReference type="EMBL" id="ORY60454.1"/>
    </source>
</evidence>
<keyword evidence="4" id="KW-1185">Reference proteome</keyword>
<keyword evidence="1" id="KW-0175">Coiled coil</keyword>
<gene>
    <name evidence="3" type="ORF">LY90DRAFT_668662</name>
</gene>
<dbReference type="InterPro" id="IPR011256">
    <property type="entry name" value="Reg_factor_effector_dom_sf"/>
</dbReference>
<dbReference type="EMBL" id="MCOG01000061">
    <property type="protein sequence ID" value="ORY60454.1"/>
    <property type="molecule type" value="Genomic_DNA"/>
</dbReference>
<dbReference type="AlphaFoldDB" id="A0A1Y2DMR7"/>
<feature type="coiled-coil region" evidence="1">
    <location>
        <begin position="101"/>
        <end position="128"/>
    </location>
</feature>
<name>A0A1Y2DMR7_9FUNG</name>
<dbReference type="PANTHER" id="PTHR15949:SF3">
    <property type="entry name" value="TESTIS-EXPRESSED PROTEIN 264"/>
    <property type="match status" value="1"/>
</dbReference>
<reference evidence="3 4" key="1">
    <citation type="submission" date="2016-08" db="EMBL/GenBank/DDBJ databases">
        <title>A Parts List for Fungal Cellulosomes Revealed by Comparative Genomics.</title>
        <authorList>
            <consortium name="DOE Joint Genome Institute"/>
            <person name="Haitjema C.H."/>
            <person name="Gilmore S.P."/>
            <person name="Henske J.K."/>
            <person name="Solomon K.V."/>
            <person name="De Groot R."/>
            <person name="Kuo A."/>
            <person name="Mondo S.J."/>
            <person name="Salamov A.A."/>
            <person name="Labutti K."/>
            <person name="Zhao Z."/>
            <person name="Chiniquy J."/>
            <person name="Barry K."/>
            <person name="Brewer H.M."/>
            <person name="Purvine S.O."/>
            <person name="Wright A.T."/>
            <person name="Boxma B."/>
            <person name="Van Alen T."/>
            <person name="Hackstein J.H."/>
            <person name="Baker S.E."/>
            <person name="Grigoriev I.V."/>
            <person name="O'Malley M.A."/>
        </authorList>
    </citation>
    <scope>NUCLEOTIDE SEQUENCE [LARGE SCALE GENOMIC DNA]</scope>
    <source>
        <strain evidence="3 4">G1</strain>
    </source>
</reference>
<sequence>MGLLLNSIIFIIAAFTGYLMHELGFFYKIKVVRDKVPKMTIAGIRFKGPYQNTGKPFMELEKKITEANIEVKYVGLYFDQVQNVPADKLRSFVGAIIKNPNEETIKKLKELELEIIEIEENNESIQAYYPITTMKILESFSFMCAPMRVYPAMTKYFNQNPEVLKSGYDDFEGKNIPCLEIYDRVAGNIQFILQNKNAKEVLPDFK</sequence>
<evidence type="ECO:0000256" key="1">
    <source>
        <dbReference type="SAM" id="Coils"/>
    </source>
</evidence>
<dbReference type="OrthoDB" id="2140079at2759"/>
<dbReference type="Gene3D" id="3.20.80.10">
    <property type="entry name" value="Regulatory factor, effector binding domain"/>
    <property type="match status" value="1"/>
</dbReference>
<dbReference type="Proteomes" id="UP000193920">
    <property type="component" value="Unassembled WGS sequence"/>
</dbReference>
<evidence type="ECO:0000313" key="4">
    <source>
        <dbReference type="Proteomes" id="UP000193920"/>
    </source>
</evidence>
<comment type="caution">
    <text evidence="3">The sequence shown here is derived from an EMBL/GenBank/DDBJ whole genome shotgun (WGS) entry which is preliminary data.</text>
</comment>
<proteinExistence type="predicted"/>
<organism evidence="3 4">
    <name type="scientific">Neocallimastix californiae</name>
    <dbReference type="NCBI Taxonomy" id="1754190"/>
    <lineage>
        <taxon>Eukaryota</taxon>
        <taxon>Fungi</taxon>
        <taxon>Fungi incertae sedis</taxon>
        <taxon>Chytridiomycota</taxon>
        <taxon>Chytridiomycota incertae sedis</taxon>
        <taxon>Neocallimastigomycetes</taxon>
        <taxon>Neocallimastigales</taxon>
        <taxon>Neocallimastigaceae</taxon>
        <taxon>Neocallimastix</taxon>
    </lineage>
</organism>
<dbReference type="SUPFAM" id="SSF55136">
    <property type="entry name" value="Probable bacterial effector-binding domain"/>
    <property type="match status" value="1"/>
</dbReference>
<feature type="transmembrane region" description="Helical" evidence="2">
    <location>
        <begin position="6"/>
        <end position="29"/>
    </location>
</feature>